<dbReference type="CDD" id="cd00882">
    <property type="entry name" value="Ras_like_GTPase"/>
    <property type="match status" value="1"/>
</dbReference>
<dbReference type="CDD" id="cd21037">
    <property type="entry name" value="MLKL_NTD"/>
    <property type="match status" value="1"/>
</dbReference>
<accession>A0A0C9UV46</accession>
<keyword evidence="2" id="KW-1185">Reference proteome</keyword>
<dbReference type="InterPro" id="IPR059179">
    <property type="entry name" value="MLKL-like_MCAfunc"/>
</dbReference>
<evidence type="ECO:0000313" key="1">
    <source>
        <dbReference type="EMBL" id="KIJ29191.1"/>
    </source>
</evidence>
<evidence type="ECO:0008006" key="3">
    <source>
        <dbReference type="Google" id="ProtNLM"/>
    </source>
</evidence>
<gene>
    <name evidence="1" type="ORF">M422DRAFT_54307</name>
</gene>
<dbReference type="Gene3D" id="3.40.50.300">
    <property type="entry name" value="P-loop containing nucleotide triphosphate hydrolases"/>
    <property type="match status" value="1"/>
</dbReference>
<organism evidence="1 2">
    <name type="scientific">Sphaerobolus stellatus (strain SS14)</name>
    <dbReference type="NCBI Taxonomy" id="990650"/>
    <lineage>
        <taxon>Eukaryota</taxon>
        <taxon>Fungi</taxon>
        <taxon>Dikarya</taxon>
        <taxon>Basidiomycota</taxon>
        <taxon>Agaricomycotina</taxon>
        <taxon>Agaricomycetes</taxon>
        <taxon>Phallomycetidae</taxon>
        <taxon>Geastrales</taxon>
        <taxon>Sphaerobolaceae</taxon>
        <taxon>Sphaerobolus</taxon>
    </lineage>
</organism>
<dbReference type="AlphaFoldDB" id="A0A0C9UV46"/>
<dbReference type="HOGENOM" id="CLU_018003_6_1_1"/>
<dbReference type="InterPro" id="IPR027417">
    <property type="entry name" value="P-loop_NTPase"/>
</dbReference>
<name>A0A0C9UV46_SPHS4</name>
<proteinExistence type="predicted"/>
<reference evidence="1 2" key="1">
    <citation type="submission" date="2014-06" db="EMBL/GenBank/DDBJ databases">
        <title>Evolutionary Origins and Diversification of the Mycorrhizal Mutualists.</title>
        <authorList>
            <consortium name="DOE Joint Genome Institute"/>
            <consortium name="Mycorrhizal Genomics Consortium"/>
            <person name="Kohler A."/>
            <person name="Kuo A."/>
            <person name="Nagy L.G."/>
            <person name="Floudas D."/>
            <person name="Copeland A."/>
            <person name="Barry K.W."/>
            <person name="Cichocki N."/>
            <person name="Veneault-Fourrey C."/>
            <person name="LaButti K."/>
            <person name="Lindquist E.A."/>
            <person name="Lipzen A."/>
            <person name="Lundell T."/>
            <person name="Morin E."/>
            <person name="Murat C."/>
            <person name="Riley R."/>
            <person name="Ohm R."/>
            <person name="Sun H."/>
            <person name="Tunlid A."/>
            <person name="Henrissat B."/>
            <person name="Grigoriev I.V."/>
            <person name="Hibbett D.S."/>
            <person name="Martin F."/>
        </authorList>
    </citation>
    <scope>NUCLEOTIDE SEQUENCE [LARGE SCALE GENOMIC DNA]</scope>
    <source>
        <strain evidence="1 2">SS14</strain>
    </source>
</reference>
<protein>
    <recommendedName>
        <fullName evidence="3">G domain-containing protein</fullName>
    </recommendedName>
</protein>
<dbReference type="OrthoDB" id="8954335at2759"/>
<dbReference type="SUPFAM" id="SSF52540">
    <property type="entry name" value="P-loop containing nucleoside triphosphate hydrolases"/>
    <property type="match status" value="1"/>
</dbReference>
<sequence>MPRSAAFPSADYPRSAFSPSASCTTLVTEGVDIGPNPANDEVFEDDIVFLLMGPTGSGKTSFIKTATGDPRVVVHDGLQPAVNSRLQVFRCAHPEDKFLKFVFVDTPGFKDELTFHNEMLRCLESWLKETFQKKIRVMGVLYFHSISDNRVSHAMLRNLILLKKICGERTWNCTTFVTTRWDEADDKFAEARFLDLSRNHWKEMLAHGAMARRFSRDYFQAWEILHLSIDRAHSSPLLLQTEELERRLSSEPTGNVVRDWLNDHVKRAKRGRSNPSNAHSPASSPLNPVSAVDSVFINATMETLVLSLRAAGPFLPGAQVAYILVSFIWDKIKSMRAVQQSLVGLVRDATYLMAAVVEQSNNGGISNAMSQIMESFISKLQEVKMLLEQAIQRQDSLRAFLAGEETIVRQCHDDIRSAINVFHLEATVLMHVEVRRLRMELERSRSQVAK</sequence>
<evidence type="ECO:0000313" key="2">
    <source>
        <dbReference type="Proteomes" id="UP000054279"/>
    </source>
</evidence>
<dbReference type="EMBL" id="KN837288">
    <property type="protein sequence ID" value="KIJ29191.1"/>
    <property type="molecule type" value="Genomic_DNA"/>
</dbReference>
<dbReference type="Proteomes" id="UP000054279">
    <property type="component" value="Unassembled WGS sequence"/>
</dbReference>